<accession>A0A6A5U426</accession>
<dbReference type="Proteomes" id="UP000800035">
    <property type="component" value="Unassembled WGS sequence"/>
</dbReference>
<name>A0A6A5U426_9PLEO</name>
<proteinExistence type="predicted"/>
<dbReference type="AlphaFoldDB" id="A0A6A5U426"/>
<dbReference type="EMBL" id="ML976986">
    <property type="protein sequence ID" value="KAF1958602.1"/>
    <property type="molecule type" value="Genomic_DNA"/>
</dbReference>
<feature type="region of interest" description="Disordered" evidence="1">
    <location>
        <begin position="26"/>
        <end position="55"/>
    </location>
</feature>
<evidence type="ECO:0000313" key="2">
    <source>
        <dbReference type="EMBL" id="KAF1958602.1"/>
    </source>
</evidence>
<dbReference type="OrthoDB" id="3797581at2759"/>
<organism evidence="2 3">
    <name type="scientific">Byssothecium circinans</name>
    <dbReference type="NCBI Taxonomy" id="147558"/>
    <lineage>
        <taxon>Eukaryota</taxon>
        <taxon>Fungi</taxon>
        <taxon>Dikarya</taxon>
        <taxon>Ascomycota</taxon>
        <taxon>Pezizomycotina</taxon>
        <taxon>Dothideomycetes</taxon>
        <taxon>Pleosporomycetidae</taxon>
        <taxon>Pleosporales</taxon>
        <taxon>Massarineae</taxon>
        <taxon>Massarinaceae</taxon>
        <taxon>Byssothecium</taxon>
    </lineage>
</organism>
<evidence type="ECO:0000313" key="3">
    <source>
        <dbReference type="Proteomes" id="UP000800035"/>
    </source>
</evidence>
<gene>
    <name evidence="2" type="ORF">CC80DRAFT_557982</name>
</gene>
<evidence type="ECO:0000256" key="1">
    <source>
        <dbReference type="SAM" id="MobiDB-lite"/>
    </source>
</evidence>
<sequence>MPELISRPGLKFYLFTLNGTLTYTLERPNRPPKTDVLTTGDLTESGSEADSDNERVKLRPGTDASAVDISVRIVKNEGSLVMAFEGSDGAEARWASNGLEEVGGTGNSMGVQTTGVQTSDGEAQTTITLMSDSEMQTETINPVKDEPSTKPQLTLTTHTTVGTQTVIVNTKEESAEAPSPTPAIPRKRKRSNPPTLIHPKARSTHTSRPWPRNLYIQGYRVTPQFKGDIGVLHIDLKDATAWYEGWHGKDYMRCREKKQIDLRDEHTKVEYCPLDRKGFENYWHTIYLRRKNKKNEQYVAFEMHCGAPKLKIWGKHSLHSPEKVAFDDPAVIVDALVHCIDRTSDRDLIHNPEVDAMMTLAKEAGGIERLR</sequence>
<protein>
    <submittedName>
        <fullName evidence="2">Uncharacterized protein</fullName>
    </submittedName>
</protein>
<reference evidence="2" key="1">
    <citation type="journal article" date="2020" name="Stud. Mycol.">
        <title>101 Dothideomycetes genomes: a test case for predicting lifestyles and emergence of pathogens.</title>
        <authorList>
            <person name="Haridas S."/>
            <person name="Albert R."/>
            <person name="Binder M."/>
            <person name="Bloem J."/>
            <person name="Labutti K."/>
            <person name="Salamov A."/>
            <person name="Andreopoulos B."/>
            <person name="Baker S."/>
            <person name="Barry K."/>
            <person name="Bills G."/>
            <person name="Bluhm B."/>
            <person name="Cannon C."/>
            <person name="Castanera R."/>
            <person name="Culley D."/>
            <person name="Daum C."/>
            <person name="Ezra D."/>
            <person name="Gonzalez J."/>
            <person name="Henrissat B."/>
            <person name="Kuo A."/>
            <person name="Liang C."/>
            <person name="Lipzen A."/>
            <person name="Lutzoni F."/>
            <person name="Magnuson J."/>
            <person name="Mondo S."/>
            <person name="Nolan M."/>
            <person name="Ohm R."/>
            <person name="Pangilinan J."/>
            <person name="Park H.-J."/>
            <person name="Ramirez L."/>
            <person name="Alfaro M."/>
            <person name="Sun H."/>
            <person name="Tritt A."/>
            <person name="Yoshinaga Y."/>
            <person name="Zwiers L.-H."/>
            <person name="Turgeon B."/>
            <person name="Goodwin S."/>
            <person name="Spatafora J."/>
            <person name="Crous P."/>
            <person name="Grigoriev I."/>
        </authorList>
    </citation>
    <scope>NUCLEOTIDE SEQUENCE</scope>
    <source>
        <strain evidence="2">CBS 675.92</strain>
    </source>
</reference>
<keyword evidence="3" id="KW-1185">Reference proteome</keyword>
<feature type="compositionally biased region" description="Polar residues" evidence="1">
    <location>
        <begin position="36"/>
        <end position="48"/>
    </location>
</feature>
<feature type="region of interest" description="Disordered" evidence="1">
    <location>
        <begin position="171"/>
        <end position="209"/>
    </location>
</feature>